<dbReference type="GO" id="GO:0140662">
    <property type="term" value="F:ATP-dependent protein folding chaperone"/>
    <property type="evidence" value="ECO:0007669"/>
    <property type="project" value="InterPro"/>
</dbReference>
<dbReference type="Gene3D" id="3.30.420.40">
    <property type="match status" value="2"/>
</dbReference>
<keyword evidence="3" id="KW-0067">ATP-binding</keyword>
<dbReference type="PROSITE" id="PS01036">
    <property type="entry name" value="HSP70_3"/>
    <property type="match status" value="1"/>
</dbReference>
<evidence type="ECO:0000313" key="5">
    <source>
        <dbReference type="Proteomes" id="UP000218231"/>
    </source>
</evidence>
<dbReference type="SUPFAM" id="SSF100920">
    <property type="entry name" value="Heat shock protein 70kD (HSP70), peptide-binding domain"/>
    <property type="match status" value="1"/>
</dbReference>
<keyword evidence="2" id="KW-0547">Nucleotide-binding</keyword>
<dbReference type="PANTHER" id="PTHR19375">
    <property type="entry name" value="HEAT SHOCK PROTEIN 70KDA"/>
    <property type="match status" value="1"/>
</dbReference>
<dbReference type="Pfam" id="PF00012">
    <property type="entry name" value="HSP70"/>
    <property type="match status" value="1"/>
</dbReference>
<protein>
    <submittedName>
        <fullName evidence="4">Uncharacterized protein</fullName>
    </submittedName>
</protein>
<evidence type="ECO:0000256" key="1">
    <source>
        <dbReference type="ARBA" id="ARBA00007381"/>
    </source>
</evidence>
<evidence type="ECO:0000313" key="4">
    <source>
        <dbReference type="EMBL" id="PAV61539.1"/>
    </source>
</evidence>
<dbReference type="EMBL" id="LIAE01010409">
    <property type="protein sequence ID" value="PAV61539.1"/>
    <property type="molecule type" value="Genomic_DNA"/>
</dbReference>
<proteinExistence type="inferred from homology"/>
<dbReference type="InterPro" id="IPR029047">
    <property type="entry name" value="HSP70_peptide-bd_sf"/>
</dbReference>
<dbReference type="PRINTS" id="PR00301">
    <property type="entry name" value="HEATSHOCK70"/>
</dbReference>
<name>A0A2A2JIZ1_9BILA</name>
<dbReference type="InterPro" id="IPR018181">
    <property type="entry name" value="Heat_shock_70_CS"/>
</dbReference>
<dbReference type="Proteomes" id="UP000218231">
    <property type="component" value="Unassembled WGS sequence"/>
</dbReference>
<keyword evidence="5" id="KW-1185">Reference proteome</keyword>
<dbReference type="GO" id="GO:0006950">
    <property type="term" value="P:response to stress"/>
    <property type="evidence" value="ECO:0007669"/>
    <property type="project" value="UniProtKB-ARBA"/>
</dbReference>
<evidence type="ECO:0000256" key="2">
    <source>
        <dbReference type="ARBA" id="ARBA00022741"/>
    </source>
</evidence>
<evidence type="ECO:0000256" key="3">
    <source>
        <dbReference type="ARBA" id="ARBA00022840"/>
    </source>
</evidence>
<dbReference type="Gene3D" id="2.60.34.10">
    <property type="entry name" value="Substrate Binding Domain Of DNAk, Chain A, domain 1"/>
    <property type="match status" value="2"/>
</dbReference>
<dbReference type="SUPFAM" id="SSF53067">
    <property type="entry name" value="Actin-like ATPase domain"/>
    <property type="match status" value="2"/>
</dbReference>
<organism evidence="4 5">
    <name type="scientific">Diploscapter pachys</name>
    <dbReference type="NCBI Taxonomy" id="2018661"/>
    <lineage>
        <taxon>Eukaryota</taxon>
        <taxon>Metazoa</taxon>
        <taxon>Ecdysozoa</taxon>
        <taxon>Nematoda</taxon>
        <taxon>Chromadorea</taxon>
        <taxon>Rhabditida</taxon>
        <taxon>Rhabditina</taxon>
        <taxon>Rhabditomorpha</taxon>
        <taxon>Rhabditoidea</taxon>
        <taxon>Rhabditidae</taxon>
        <taxon>Diploscapter</taxon>
    </lineage>
</organism>
<dbReference type="STRING" id="2018661.A0A2A2JIZ1"/>
<reference evidence="4 5" key="1">
    <citation type="journal article" date="2017" name="Curr. Biol.">
        <title>Genome architecture and evolution of a unichromosomal asexual nematode.</title>
        <authorList>
            <person name="Fradin H."/>
            <person name="Zegar C."/>
            <person name="Gutwein M."/>
            <person name="Lucas J."/>
            <person name="Kovtun M."/>
            <person name="Corcoran D."/>
            <person name="Baugh L.R."/>
            <person name="Kiontke K."/>
            <person name="Gunsalus K."/>
            <person name="Fitch D.H."/>
            <person name="Piano F."/>
        </authorList>
    </citation>
    <scope>NUCLEOTIDE SEQUENCE [LARGE SCALE GENOMIC DNA]</scope>
    <source>
        <strain evidence="4">PF1309</strain>
    </source>
</reference>
<dbReference type="GO" id="GO:0005524">
    <property type="term" value="F:ATP binding"/>
    <property type="evidence" value="ECO:0007669"/>
    <property type="project" value="UniProtKB-KW"/>
</dbReference>
<sequence length="438" mass="49459">MKAAEAAGLTVLRLLNEPTAAALAYSQNVDIKDKTILVYDLGGGTFDISILKLKGRCTDIVATLGHTHLGGEDFDQCLMQHLMDKFEKDKEAKIKGKSLRRLRKQVMEAKESLSFTTKNVDNAGDGEDLNYPLTREIVTEICGKMFKGTMYYVDKALDEAKMTIDDIDEVLLVGGSTRLPQIHQLLETKFGSNKISQRVKPDEAVALGAAYLAFKLENKENEKGKEKTSNRSSRESVESEINEVTSLSIGCGLRGDLFQPLIPRGTKYPCKASTIVHTTSDNVTNPLIPVFEGERAKASLNLRLGQTVDFKIDKNGLLHVTFTEVSTGKSAKIKISYDSESKATMDIHKIIENAKKFENEDNQFRLLTDQRTKIEDEAYDIKRTLENFQKCMIPEIYTFEMNQVDEYLDWLDNNLLNFECHPKCHLAFKCNMLRRMRE</sequence>
<dbReference type="InterPro" id="IPR043129">
    <property type="entry name" value="ATPase_NBD"/>
</dbReference>
<comment type="similarity">
    <text evidence="1">Belongs to the heat shock protein 70 family.</text>
</comment>
<gene>
    <name evidence="4" type="ORF">WR25_09862</name>
</gene>
<dbReference type="AlphaFoldDB" id="A0A2A2JIZ1"/>
<accession>A0A2A2JIZ1</accession>
<comment type="caution">
    <text evidence="4">The sequence shown here is derived from an EMBL/GenBank/DDBJ whole genome shotgun (WGS) entry which is preliminary data.</text>
</comment>
<dbReference type="OrthoDB" id="2401965at2759"/>
<dbReference type="PROSITE" id="PS00329">
    <property type="entry name" value="HSP70_2"/>
    <property type="match status" value="1"/>
</dbReference>
<dbReference type="InterPro" id="IPR013126">
    <property type="entry name" value="Hsp_70_fam"/>
</dbReference>
<dbReference type="Gene3D" id="3.90.640.10">
    <property type="entry name" value="Actin, Chain A, domain 4"/>
    <property type="match status" value="1"/>
</dbReference>